<dbReference type="RefSeq" id="XP_017877172.1">
    <property type="nucleotide sequence ID" value="XM_018021683.2"/>
</dbReference>
<keyword evidence="11" id="KW-1185">Reference proteome</keyword>
<evidence type="ECO:0000256" key="1">
    <source>
        <dbReference type="ARBA" id="ARBA00004496"/>
    </source>
</evidence>
<dbReference type="Proteomes" id="UP000694925">
    <property type="component" value="Unplaced"/>
</dbReference>
<dbReference type="Pfam" id="PF02170">
    <property type="entry name" value="PAZ"/>
    <property type="match status" value="1"/>
</dbReference>
<dbReference type="PROSITE" id="PS50821">
    <property type="entry name" value="PAZ"/>
    <property type="match status" value="1"/>
</dbReference>
<proteinExistence type="inferred from homology"/>
<evidence type="ECO:0000259" key="10">
    <source>
        <dbReference type="PROSITE" id="PS50822"/>
    </source>
</evidence>
<dbReference type="SMART" id="SM00949">
    <property type="entry name" value="PAZ"/>
    <property type="match status" value="1"/>
</dbReference>
<protein>
    <submittedName>
        <fullName evidence="12">Piwi-like protein 1 isoform X1</fullName>
    </submittedName>
</protein>
<gene>
    <name evidence="12" type="primary">LOC108623283</name>
</gene>
<dbReference type="Gene3D" id="2.170.260.10">
    <property type="entry name" value="paz domain"/>
    <property type="match status" value="1"/>
</dbReference>
<keyword evidence="6" id="KW-0943">RNA-mediated gene silencing</keyword>
<keyword evidence="2" id="KW-0217">Developmental protein</keyword>
<keyword evidence="5" id="KW-0694">RNA-binding</keyword>
<dbReference type="PANTHER" id="PTHR22891">
    <property type="entry name" value="EUKARYOTIC TRANSLATION INITIATION FACTOR 2C"/>
    <property type="match status" value="1"/>
</dbReference>
<evidence type="ECO:0000313" key="12">
    <source>
        <dbReference type="RefSeq" id="XP_017877172.1"/>
    </source>
</evidence>
<feature type="compositionally biased region" description="Low complexity" evidence="8">
    <location>
        <begin position="122"/>
        <end position="136"/>
    </location>
</feature>
<dbReference type="SUPFAM" id="SSF101690">
    <property type="entry name" value="PAZ domain"/>
    <property type="match status" value="1"/>
</dbReference>
<dbReference type="GO" id="GO:0030154">
    <property type="term" value="P:cell differentiation"/>
    <property type="evidence" value="ECO:0007669"/>
    <property type="project" value="UniProtKB-KW"/>
</dbReference>
<dbReference type="KEGG" id="ccal:108623283"/>
<feature type="domain" description="Piwi" evidence="10">
    <location>
        <begin position="624"/>
        <end position="918"/>
    </location>
</feature>
<dbReference type="InterPro" id="IPR003100">
    <property type="entry name" value="PAZ_dom"/>
</dbReference>
<dbReference type="AlphaFoldDB" id="A0AAJ7N4F9"/>
<dbReference type="PROSITE" id="PS50822">
    <property type="entry name" value="PIWI"/>
    <property type="match status" value="1"/>
</dbReference>
<evidence type="ECO:0000259" key="9">
    <source>
        <dbReference type="PROSITE" id="PS50821"/>
    </source>
</evidence>
<dbReference type="FunFam" id="2.170.260.10:FF:000003">
    <property type="entry name" value="Piwi-like RNA-mediated gene silencing 2"/>
    <property type="match status" value="1"/>
</dbReference>
<evidence type="ECO:0000256" key="4">
    <source>
        <dbReference type="ARBA" id="ARBA00022782"/>
    </source>
</evidence>
<keyword evidence="3" id="KW-0963">Cytoplasm</keyword>
<evidence type="ECO:0000256" key="2">
    <source>
        <dbReference type="ARBA" id="ARBA00022473"/>
    </source>
</evidence>
<dbReference type="InterPro" id="IPR012337">
    <property type="entry name" value="RNaseH-like_sf"/>
</dbReference>
<dbReference type="InterPro" id="IPR003165">
    <property type="entry name" value="Piwi"/>
</dbReference>
<dbReference type="SUPFAM" id="SSF53098">
    <property type="entry name" value="Ribonuclease H-like"/>
    <property type="match status" value="1"/>
</dbReference>
<dbReference type="InterPro" id="IPR036085">
    <property type="entry name" value="PAZ_dom_sf"/>
</dbReference>
<dbReference type="CDD" id="cd02845">
    <property type="entry name" value="PAZ_piwi_like"/>
    <property type="match status" value="1"/>
</dbReference>
<comment type="subcellular location">
    <subcellularLocation>
        <location evidence="1">Cytoplasm</location>
    </subcellularLocation>
</comment>
<dbReference type="Pfam" id="PF02171">
    <property type="entry name" value="Piwi"/>
    <property type="match status" value="1"/>
</dbReference>
<accession>A0AAJ7N4F9</accession>
<dbReference type="InterPro" id="IPR036397">
    <property type="entry name" value="RNaseH_sf"/>
</dbReference>
<dbReference type="Gene3D" id="3.40.50.2300">
    <property type="match status" value="1"/>
</dbReference>
<dbReference type="Gene3D" id="3.30.420.10">
    <property type="entry name" value="Ribonuclease H-like superfamily/Ribonuclease H"/>
    <property type="match status" value="1"/>
</dbReference>
<feature type="region of interest" description="Disordered" evidence="8">
    <location>
        <begin position="27"/>
        <end position="61"/>
    </location>
</feature>
<organism evidence="11 12">
    <name type="scientific">Ceratina calcarata</name>
    <dbReference type="NCBI Taxonomy" id="156304"/>
    <lineage>
        <taxon>Eukaryota</taxon>
        <taxon>Metazoa</taxon>
        <taxon>Ecdysozoa</taxon>
        <taxon>Arthropoda</taxon>
        <taxon>Hexapoda</taxon>
        <taxon>Insecta</taxon>
        <taxon>Pterygota</taxon>
        <taxon>Neoptera</taxon>
        <taxon>Endopterygota</taxon>
        <taxon>Hymenoptera</taxon>
        <taxon>Apocrita</taxon>
        <taxon>Aculeata</taxon>
        <taxon>Apoidea</taxon>
        <taxon>Anthophila</taxon>
        <taxon>Apidae</taxon>
        <taxon>Ceratina</taxon>
        <taxon>Zadontomerus</taxon>
    </lineage>
</organism>
<feature type="compositionally biased region" description="Low complexity" evidence="8">
    <location>
        <begin position="42"/>
        <end position="57"/>
    </location>
</feature>
<reference evidence="12" key="1">
    <citation type="submission" date="2025-08" db="UniProtKB">
        <authorList>
            <consortium name="RefSeq"/>
        </authorList>
    </citation>
    <scope>IDENTIFICATION</scope>
    <source>
        <tissue evidence="12">Whole body</tissue>
    </source>
</reference>
<dbReference type="SMART" id="SM00950">
    <property type="entry name" value="Piwi"/>
    <property type="match status" value="1"/>
</dbReference>
<dbReference type="GO" id="GO:0140965">
    <property type="term" value="P:secondary piRNA processing"/>
    <property type="evidence" value="ECO:0007669"/>
    <property type="project" value="UniProtKB-ARBA"/>
</dbReference>
<dbReference type="GO" id="GO:0003723">
    <property type="term" value="F:RNA binding"/>
    <property type="evidence" value="ECO:0007669"/>
    <property type="project" value="UniProtKB-KW"/>
</dbReference>
<keyword evidence="4" id="KW-0221">Differentiation</keyword>
<dbReference type="FunFam" id="3.30.420.10:FF:000014">
    <property type="entry name" value="Piwi-like RNA-mediated gene silencing 1"/>
    <property type="match status" value="1"/>
</dbReference>
<feature type="domain" description="PAZ" evidence="9">
    <location>
        <begin position="348"/>
        <end position="457"/>
    </location>
</feature>
<name>A0AAJ7N4F9_9HYME</name>
<evidence type="ECO:0000256" key="6">
    <source>
        <dbReference type="ARBA" id="ARBA00023158"/>
    </source>
</evidence>
<feature type="region of interest" description="Disordered" evidence="8">
    <location>
        <begin position="97"/>
        <end position="151"/>
    </location>
</feature>
<dbReference type="CTD" id="192669"/>
<evidence type="ECO:0000313" key="11">
    <source>
        <dbReference type="Proteomes" id="UP000694925"/>
    </source>
</evidence>
<evidence type="ECO:0000256" key="5">
    <source>
        <dbReference type="ARBA" id="ARBA00022884"/>
    </source>
</evidence>
<evidence type="ECO:0000256" key="3">
    <source>
        <dbReference type="ARBA" id="ARBA00022490"/>
    </source>
</evidence>
<dbReference type="CDD" id="cd04658">
    <property type="entry name" value="Piwi_piwi-like_Euk"/>
    <property type="match status" value="1"/>
</dbReference>
<comment type="similarity">
    <text evidence="7">Belongs to the argonaute family. Piwi subfamily.</text>
</comment>
<feature type="compositionally biased region" description="Polar residues" evidence="8">
    <location>
        <begin position="27"/>
        <end position="41"/>
    </location>
</feature>
<evidence type="ECO:0000256" key="8">
    <source>
        <dbReference type="SAM" id="MobiDB-lite"/>
    </source>
</evidence>
<evidence type="ECO:0000256" key="7">
    <source>
        <dbReference type="ARBA" id="ARBA00038291"/>
    </source>
</evidence>
<dbReference type="GeneID" id="108623283"/>
<sequence length="932" mass="104708">MEEKKPGFGRGNLLKFLQEKKESESQLVAQSSLAREQSTAQSNVPSPVEVPTTSVKSLGRGSILKTLQSLQTGTTGPTGPTPIPVLKPVQPVPLAKPATAQPHISAAPTVSSPPVRAQGRGSLLSALQSVSAQPASTPEPAAQPSNVHGSSYDPSGVLGPLSDITLHETTKTISKQGSGGKDISLSANYINVKVDPEKGLYSYEVKYNPEIDSTAFRAKLINQHLQKIGTTKCFDGTMLYLPHRLPQNNTILESVHPLDNSTIKLTLIYKKKQNLTENIPFFNILLGRVMRALNLVRIGQHNFNPKGIHAIPQHKLEVWPGYVTTINEFDGGLKLCIDARHRVMRTETVREIMMKFSQRGNFKEMIVKELIGLSVFTRYNNRTYRVDDIDWNKNPMHVFDKGNEKITLVDYYKYHWSLDIQDKKQPLLVHCAKTKTSTGETQEQLILLVPELCYIASLSDSIRADYKIMKDIDSVTKMSPEARRNCFRHFVQQVNSNDIARDILGAWGLSLEPDVVDFNARVYENVEILFGNKVKFTPPEHKPAEWSAAACRNPPSRTPELKRWYIIYCQKDAKVTEEFITIFERVTKAIGMNISRPQIISLRDDRTESFVHALRSSIEKTVDLVVIVFPSNRTDRYSAVKKVCCVEKPIASQVIISRTISRADKLKSIAEKIALQIICKLGGALWAVHIPMHNCMICGIDVYHSGTGQFNKGSVAGFVASMDKMLTTWHSKVYMQGKHQEVVDMLQLCLASSVRAYQKHNNCFPNRVIVYRDGVGEGQLDTVAKYEVKQMQAALNNLIKDFQVELVVIVVHKRINTRVFQRIGSKLCNPPPGTVVDTYITRSHLYDFFLVSQNIRQGTVSPTHYIVVHDSKGMLPEHIQRLTYKLCHLYYNWPGTIKVPAPCQYAHKLVSLVGQNIQLEPDQSLNDTLFYL</sequence>
<dbReference type="GO" id="GO:0005737">
    <property type="term" value="C:cytoplasm"/>
    <property type="evidence" value="ECO:0007669"/>
    <property type="project" value="UniProtKB-SubCell"/>
</dbReference>
<dbReference type="Pfam" id="PF23278">
    <property type="entry name" value="Piwi_N"/>
    <property type="match status" value="1"/>
</dbReference>